<sequence>MATPVLIIGRSGAGKSASMRNCVGKDFALINVLKKPLPFRGKIPAVQTDDYAKIMNALKGCKQKSIVIDDAGYLITNQFMRGHSNAGKGNGVFSLYNDLGDRFWSLIQFVVGLPEDVIVYFMMHEDKDDSGDVKPKTIGKLLDEKVCVEGMFTIVLRCVLDGDKHRFITQSANGAVSKSPMGMFDQLEIDNDLFLVDNTIREYYGIQNPKNLEEEK</sequence>
<proteinExistence type="predicted"/>
<accession>A0AAW6AXB3</accession>
<dbReference type="Pfam" id="PF13479">
    <property type="entry name" value="AAA_24"/>
    <property type="match status" value="1"/>
</dbReference>
<reference evidence="1" key="1">
    <citation type="submission" date="2023-01" db="EMBL/GenBank/DDBJ databases">
        <title>Human gut microbiome strain richness.</title>
        <authorList>
            <person name="Chen-Liaw A."/>
        </authorList>
    </citation>
    <scope>NUCLEOTIDE SEQUENCE</scope>
    <source>
        <strain evidence="1">B1_m1001713B170214d0_201011</strain>
    </source>
</reference>
<evidence type="ECO:0000313" key="2">
    <source>
        <dbReference type="Proteomes" id="UP001300871"/>
    </source>
</evidence>
<protein>
    <submittedName>
        <fullName evidence="1">AAA family ATPase</fullName>
    </submittedName>
</protein>
<dbReference type="AlphaFoldDB" id="A0AAW6AXB3"/>
<dbReference type="RefSeq" id="WP_272120671.1">
    <property type="nucleotide sequence ID" value="NZ_JAQLGH010000046.1"/>
</dbReference>
<name>A0AAW6AXB3_CLOSY</name>
<gene>
    <name evidence="1" type="ORF">PM006_16270</name>
</gene>
<organism evidence="1 2">
    <name type="scientific">Clostridium symbiosum</name>
    <name type="common">Bacteroides symbiosus</name>
    <dbReference type="NCBI Taxonomy" id="1512"/>
    <lineage>
        <taxon>Bacteria</taxon>
        <taxon>Bacillati</taxon>
        <taxon>Bacillota</taxon>
        <taxon>Clostridia</taxon>
        <taxon>Lachnospirales</taxon>
        <taxon>Lachnospiraceae</taxon>
        <taxon>Otoolea</taxon>
    </lineage>
</organism>
<dbReference type="EMBL" id="JAQLGM010000047">
    <property type="protein sequence ID" value="MDB2001755.1"/>
    <property type="molecule type" value="Genomic_DNA"/>
</dbReference>
<comment type="caution">
    <text evidence="1">The sequence shown here is derived from an EMBL/GenBank/DDBJ whole genome shotgun (WGS) entry which is preliminary data.</text>
</comment>
<evidence type="ECO:0000313" key="1">
    <source>
        <dbReference type="EMBL" id="MDB2001755.1"/>
    </source>
</evidence>
<dbReference type="Proteomes" id="UP001300871">
    <property type="component" value="Unassembled WGS sequence"/>
</dbReference>